<dbReference type="SUPFAM" id="SSF55856">
    <property type="entry name" value="Cytochrome b5-like heme/steroid binding domain"/>
    <property type="match status" value="1"/>
</dbReference>
<dbReference type="Gene3D" id="3.10.120.10">
    <property type="entry name" value="Cytochrome b5-like heme/steroid binding domain"/>
    <property type="match status" value="1"/>
</dbReference>
<keyword evidence="3 13" id="KW-0444">Lipid biosynthesis</keyword>
<dbReference type="InterPro" id="IPR001522">
    <property type="entry name" value="FADS-1_CS"/>
</dbReference>
<comment type="similarity">
    <text evidence="2 13">Belongs to the fatty acid desaturase type 1 family.</text>
</comment>
<keyword evidence="9 13" id="KW-0408">Iron</keyword>
<comment type="cofactor">
    <cofactor evidence="13">
        <name>Fe(2+)</name>
        <dbReference type="ChEBI" id="CHEBI:29033"/>
    </cofactor>
    <text evidence="13">Expected to bind 2 Fe(2+) ions per subunit.</text>
</comment>
<dbReference type="PANTHER" id="PTHR11351">
    <property type="entry name" value="ACYL-COA DESATURASE"/>
    <property type="match status" value="1"/>
</dbReference>
<dbReference type="PROSITE" id="PS50255">
    <property type="entry name" value="CYTOCHROME_B5_2"/>
    <property type="match status" value="1"/>
</dbReference>
<keyword evidence="13" id="KW-0249">Electron transport</keyword>
<dbReference type="GO" id="GO:0004768">
    <property type="term" value="F:stearoyl-CoA 9-desaturase activity"/>
    <property type="evidence" value="ECO:0007669"/>
    <property type="project" value="UniProtKB-UniRule"/>
</dbReference>
<keyword evidence="12 13" id="KW-0275">Fatty acid biosynthesis</keyword>
<dbReference type="PANTHER" id="PTHR11351:SF31">
    <property type="entry name" value="DESATURASE 1, ISOFORM A-RELATED"/>
    <property type="match status" value="1"/>
</dbReference>
<dbReference type="Proteomes" id="UP000027265">
    <property type="component" value="Unassembled WGS sequence"/>
</dbReference>
<dbReference type="PRINTS" id="PR00075">
    <property type="entry name" value="FACDDSATRASE"/>
</dbReference>
<dbReference type="InterPro" id="IPR036400">
    <property type="entry name" value="Cyt_B5-like_heme/steroid_sf"/>
</dbReference>
<keyword evidence="6 13" id="KW-0276">Fatty acid metabolism</keyword>
<dbReference type="SMART" id="SM01117">
    <property type="entry name" value="Cyt-b5"/>
    <property type="match status" value="1"/>
</dbReference>
<dbReference type="InterPro" id="IPR009160">
    <property type="entry name" value="Acyl-CoA_deSatase_haem/ster-bd"/>
</dbReference>
<evidence type="ECO:0000313" key="17">
    <source>
        <dbReference type="Proteomes" id="UP000027265"/>
    </source>
</evidence>
<keyword evidence="5 13" id="KW-0479">Metal-binding</keyword>
<evidence type="ECO:0000256" key="13">
    <source>
        <dbReference type="PIRNR" id="PIRNR000345"/>
    </source>
</evidence>
<dbReference type="PIRSF" id="PIRSF000345">
    <property type="entry name" value="OLE1"/>
    <property type="match status" value="1"/>
</dbReference>
<dbReference type="InterPro" id="IPR005804">
    <property type="entry name" value="FA_desaturase_dom"/>
</dbReference>
<evidence type="ECO:0000313" key="16">
    <source>
        <dbReference type="EMBL" id="KDQ65100.1"/>
    </source>
</evidence>
<dbReference type="OrthoDB" id="10260134at2759"/>
<gene>
    <name evidence="16" type="ORF">JAAARDRAFT_28764</name>
</gene>
<dbReference type="PROSITE" id="PS00476">
    <property type="entry name" value="FATTY_ACID_DESATUR_1"/>
    <property type="match status" value="1"/>
</dbReference>
<organism evidence="16 17">
    <name type="scientific">Jaapia argillacea MUCL 33604</name>
    <dbReference type="NCBI Taxonomy" id="933084"/>
    <lineage>
        <taxon>Eukaryota</taxon>
        <taxon>Fungi</taxon>
        <taxon>Dikarya</taxon>
        <taxon>Basidiomycota</taxon>
        <taxon>Agaricomycotina</taxon>
        <taxon>Agaricomycetes</taxon>
        <taxon>Agaricomycetidae</taxon>
        <taxon>Jaapiales</taxon>
        <taxon>Jaapiaceae</taxon>
        <taxon>Jaapia</taxon>
    </lineage>
</organism>
<dbReference type="Pfam" id="PF00173">
    <property type="entry name" value="Cyt-b5"/>
    <property type="match status" value="1"/>
</dbReference>
<evidence type="ECO:0000256" key="2">
    <source>
        <dbReference type="ARBA" id="ARBA00009295"/>
    </source>
</evidence>
<comment type="function">
    <text evidence="13">Stearoyl-CoA desaturase that utilizes O(2) and electrons from reduced cytochrome b5 to introduce the first double bond into saturated fatty acyl-CoA substrates.</text>
</comment>
<keyword evidence="4 14" id="KW-0812">Transmembrane</keyword>
<evidence type="ECO:0000256" key="3">
    <source>
        <dbReference type="ARBA" id="ARBA00022516"/>
    </source>
</evidence>
<evidence type="ECO:0000259" key="15">
    <source>
        <dbReference type="PROSITE" id="PS50255"/>
    </source>
</evidence>
<feature type="transmembrane region" description="Helical" evidence="14">
    <location>
        <begin position="81"/>
        <end position="100"/>
    </location>
</feature>
<evidence type="ECO:0000256" key="11">
    <source>
        <dbReference type="ARBA" id="ARBA00023136"/>
    </source>
</evidence>
<evidence type="ECO:0000256" key="12">
    <source>
        <dbReference type="ARBA" id="ARBA00023160"/>
    </source>
</evidence>
<comment type="catalytic activity">
    <reaction evidence="13">
        <text>octadecanoyl-CoA + 2 Fe(II)-[cytochrome b5] + O2 + 2 H(+) = (9Z)-octadecenoyl-CoA + 2 Fe(III)-[cytochrome b5] + 2 H2O</text>
        <dbReference type="Rhea" id="RHEA:19721"/>
        <dbReference type="Rhea" id="RHEA-COMP:10438"/>
        <dbReference type="Rhea" id="RHEA-COMP:10439"/>
        <dbReference type="ChEBI" id="CHEBI:15377"/>
        <dbReference type="ChEBI" id="CHEBI:15378"/>
        <dbReference type="ChEBI" id="CHEBI:15379"/>
        <dbReference type="ChEBI" id="CHEBI:29033"/>
        <dbReference type="ChEBI" id="CHEBI:29034"/>
        <dbReference type="ChEBI" id="CHEBI:57387"/>
        <dbReference type="ChEBI" id="CHEBI:57394"/>
        <dbReference type="EC" id="1.14.19.1"/>
    </reaction>
</comment>
<sequence>MPPSPLADQEAIARYTSPVSSQLFEAPSGLSPELHSKLCSTLWQTLWQTCKRIRWFNLIVVATTPLVVLYGTYTTPLTRNTFAFCVFYYVFNMLGITAGYHRLWSHRSYTASIPLELFLACGGSGAVQGSIQWWSRGHRSHHRYTDTDLDPYGAQHGLLYTHIGWMVVKPTIKPGRVDIEDLKKNPVVKWQHEWYFILAAIWGLVVPTVVPGYFWGDWWGGWYFAGFARMVAVHHSTFCVNSIAHYLGSTPYSDAHSPRDHLITAILTLGEGYHNFHHQFPSDYRNAVRWYQYDPTKWFIRACNAFGFAHNLQRFRESEVRKCRLYMEVKRVKQAQDEIERRWGWGKTVDDLEIWTWERYQSSAQKRPLVLVSGFIHDVTEFLAQHPGGQKILQAYVGKDATSAFCGGVYQHSDAARNLLATQRIAILDGGMEVVQQSALPPCRKLQIIEFR</sequence>
<dbReference type="EC" id="1.14.19.1" evidence="13"/>
<dbReference type="Pfam" id="PF00487">
    <property type="entry name" value="FA_desaturase"/>
    <property type="match status" value="1"/>
</dbReference>
<accession>A0A067QFY1</accession>
<feature type="domain" description="Cytochrome b5 heme-binding" evidence="15">
    <location>
        <begin position="358"/>
        <end position="429"/>
    </location>
</feature>
<dbReference type="GO" id="GO:0005506">
    <property type="term" value="F:iron ion binding"/>
    <property type="evidence" value="ECO:0007669"/>
    <property type="project" value="TreeGrafter"/>
</dbReference>
<keyword evidence="10 13" id="KW-0443">Lipid metabolism</keyword>
<dbReference type="GO" id="GO:0006636">
    <property type="term" value="P:unsaturated fatty acid biosynthetic process"/>
    <property type="evidence" value="ECO:0007669"/>
    <property type="project" value="UniProtKB-UniRule"/>
</dbReference>
<name>A0A067QFY1_9AGAM</name>
<keyword evidence="8 13" id="KW-0560">Oxidoreductase</keyword>
<dbReference type="STRING" id="933084.A0A067QFY1"/>
<evidence type="ECO:0000256" key="1">
    <source>
        <dbReference type="ARBA" id="ARBA00004141"/>
    </source>
</evidence>
<evidence type="ECO:0000256" key="10">
    <source>
        <dbReference type="ARBA" id="ARBA00023098"/>
    </source>
</evidence>
<comment type="subcellular location">
    <subcellularLocation>
        <location evidence="1">Membrane</location>
        <topology evidence="1">Multi-pass membrane protein</topology>
    </subcellularLocation>
</comment>
<dbReference type="InParanoid" id="A0A067QFY1"/>
<keyword evidence="13" id="KW-0349">Heme</keyword>
<dbReference type="EMBL" id="KL197709">
    <property type="protein sequence ID" value="KDQ65100.1"/>
    <property type="molecule type" value="Genomic_DNA"/>
</dbReference>
<evidence type="ECO:0000256" key="5">
    <source>
        <dbReference type="ARBA" id="ARBA00022723"/>
    </source>
</evidence>
<evidence type="ECO:0000256" key="9">
    <source>
        <dbReference type="ARBA" id="ARBA00023004"/>
    </source>
</evidence>
<evidence type="ECO:0000256" key="14">
    <source>
        <dbReference type="SAM" id="Phobius"/>
    </source>
</evidence>
<evidence type="ECO:0000256" key="7">
    <source>
        <dbReference type="ARBA" id="ARBA00022989"/>
    </source>
</evidence>
<dbReference type="InterPro" id="IPR015876">
    <property type="entry name" value="Acyl-CoA_DS"/>
</dbReference>
<evidence type="ECO:0000256" key="8">
    <source>
        <dbReference type="ARBA" id="ARBA00023002"/>
    </source>
</evidence>
<protein>
    <recommendedName>
        <fullName evidence="13">Acyl-CoA desaturase</fullName>
        <ecNumber evidence="13">1.14.19.1</ecNumber>
    </recommendedName>
</protein>
<keyword evidence="13" id="KW-0813">Transport</keyword>
<dbReference type="HOGENOM" id="CLU_027359_3_2_1"/>
<dbReference type="InterPro" id="IPR001199">
    <property type="entry name" value="Cyt_B5-like_heme/steroid-bd"/>
</dbReference>
<dbReference type="AlphaFoldDB" id="A0A067QFY1"/>
<feature type="transmembrane region" description="Helical" evidence="14">
    <location>
        <begin position="194"/>
        <end position="216"/>
    </location>
</feature>
<proteinExistence type="inferred from homology"/>
<reference evidence="17" key="1">
    <citation type="journal article" date="2014" name="Proc. Natl. Acad. Sci. U.S.A.">
        <title>Extensive sampling of basidiomycete genomes demonstrates inadequacy of the white-rot/brown-rot paradigm for wood decay fungi.</title>
        <authorList>
            <person name="Riley R."/>
            <person name="Salamov A.A."/>
            <person name="Brown D.W."/>
            <person name="Nagy L.G."/>
            <person name="Floudas D."/>
            <person name="Held B.W."/>
            <person name="Levasseur A."/>
            <person name="Lombard V."/>
            <person name="Morin E."/>
            <person name="Otillar R."/>
            <person name="Lindquist E.A."/>
            <person name="Sun H."/>
            <person name="LaButti K.M."/>
            <person name="Schmutz J."/>
            <person name="Jabbour D."/>
            <person name="Luo H."/>
            <person name="Baker S.E."/>
            <person name="Pisabarro A.G."/>
            <person name="Walton J.D."/>
            <person name="Blanchette R.A."/>
            <person name="Henrissat B."/>
            <person name="Martin F."/>
            <person name="Cullen D."/>
            <person name="Hibbett D.S."/>
            <person name="Grigoriev I.V."/>
        </authorList>
    </citation>
    <scope>NUCLEOTIDE SEQUENCE [LARGE SCALE GENOMIC DNA]</scope>
    <source>
        <strain evidence="17">MUCL 33604</strain>
    </source>
</reference>
<dbReference type="CDD" id="cd03505">
    <property type="entry name" value="Delta9-FADS-like"/>
    <property type="match status" value="1"/>
</dbReference>
<keyword evidence="11 14" id="KW-0472">Membrane</keyword>
<dbReference type="GO" id="GO:0005789">
    <property type="term" value="C:endoplasmic reticulum membrane"/>
    <property type="evidence" value="ECO:0007669"/>
    <property type="project" value="TreeGrafter"/>
</dbReference>
<keyword evidence="17" id="KW-1185">Reference proteome</keyword>
<feature type="transmembrane region" description="Helical" evidence="14">
    <location>
        <begin position="55"/>
        <end position="75"/>
    </location>
</feature>
<evidence type="ECO:0000256" key="4">
    <source>
        <dbReference type="ARBA" id="ARBA00022692"/>
    </source>
</evidence>
<keyword evidence="7 14" id="KW-1133">Transmembrane helix</keyword>
<evidence type="ECO:0000256" key="6">
    <source>
        <dbReference type="ARBA" id="ARBA00022832"/>
    </source>
</evidence>